<evidence type="ECO:0000313" key="4">
    <source>
        <dbReference type="Proteomes" id="UP000288805"/>
    </source>
</evidence>
<dbReference type="InterPro" id="IPR012337">
    <property type="entry name" value="RNaseH-like_sf"/>
</dbReference>
<evidence type="ECO:0000313" key="3">
    <source>
        <dbReference type="EMBL" id="RVW83277.1"/>
    </source>
</evidence>
<sequence>MFGQELVSNGGAEGSSFLITRHKLTSHNYHQWAKAILMFITGRGKDEYLFSTTEPPKKDDKRFKVWNTENNLVMSWLINAMDTEIGQNFLFYDTAHEIWMAAKETYSDSDNTADLFDIKGALHDLRQGEMTVTHYYNTLSRFWQQLDVFETMDWECPGDASRYKRIIEKERVFKFLLGLDKSLDEVRGRILGTKPLPTIREAFSEVRREESRKKLMMGTRPFSNVQEGSALISQGSTNIQEGTALVSRGYDARQKKGRPWCDHCRRPGHTKETCWKIHGKPTDWKSNKEKEARAFVADPEGKERSTNDSTLFSKEQVDWLQKMFSQGSSTNPVISTGSAAQRGNFLIALHTKTEDSSGWIIDSGASDHMTGDISVLHDCSPCHENYKVRIADGSLSTVTGIGRVIISETLTLNQDLASGMMIGNAKESKGLYWFRAAGKQDSQAHHVSFSDPSDIWGPSRVHNISGARWFVSFVDDHTRVTWVFLMKEKSEVGSIFKFFHSMIQTQFQAKIQVFRTDNAREYFNVILGNYLLENGIIHQSSCIDTPQQNGIAERKNRHLLEVARSIRFTTHVLKQFWGEAVLNATYLINRMPSRVLKFDTPCQTLSKNFPLNRIITDIPLKVFGCSAYVHLPPHQRSKHDPKSIKCIFIGYSSYQKGYKCYCPSTRKIYNTMDVTFLENVPFYTKTHIQGENPVNQQVEYQFWDVPVPDFGASEEPKPVDLHPELPPVPCQTDDPKSNPTGIIQGNIDSPVITDDIDSMDDLNRPVAHRKGADGRIDRYKARLVAKGFTQTYGIDFQETFAPVAKLNTIRVLLSLAANLDWNLHQLDVKNAFLNGDLEEEVYMEIPSGLKHSSSNDLVCKLQKSLYGLKQSPRAWFERFTKVIKGEEFSQGQSDHTLFIKRSPGGKITVLIVYVDDIIVTGNDEEEISRLKTVLSKEFEIKDLGTLRYFLGMEIGSKEDMVAVDKGRYQRLVGRLIYLSHTRPDISFAVSMVSQFMNNPTEEHQEAVYRILRYLKMTPDRRSTSGYCTYVWGNLVTWRSKKQSVVARSSAEAEVRAMAHGICEGIWLKRLLEELQLAPHGPMKLMCDNQAAISIAKNPVHHDRTKHVEIDRHFIKEKIEQKIIEVDYIPTRQQIADIMTKAVPRTQFDILLSKLGMINIHCPA</sequence>
<feature type="domain" description="Integrase catalytic" evidence="2">
    <location>
        <begin position="448"/>
        <end position="609"/>
    </location>
</feature>
<dbReference type="Proteomes" id="UP000288805">
    <property type="component" value="Unassembled WGS sequence"/>
</dbReference>
<organism evidence="3 4">
    <name type="scientific">Vitis vinifera</name>
    <name type="common">Grape</name>
    <dbReference type="NCBI Taxonomy" id="29760"/>
    <lineage>
        <taxon>Eukaryota</taxon>
        <taxon>Viridiplantae</taxon>
        <taxon>Streptophyta</taxon>
        <taxon>Embryophyta</taxon>
        <taxon>Tracheophyta</taxon>
        <taxon>Spermatophyta</taxon>
        <taxon>Magnoliopsida</taxon>
        <taxon>eudicotyledons</taxon>
        <taxon>Gunneridae</taxon>
        <taxon>Pentapetalae</taxon>
        <taxon>rosids</taxon>
        <taxon>Vitales</taxon>
        <taxon>Vitaceae</taxon>
        <taxon>Viteae</taxon>
        <taxon>Vitis</taxon>
    </lineage>
</organism>
<dbReference type="Pfam" id="PF25597">
    <property type="entry name" value="SH3_retrovirus"/>
    <property type="match status" value="1"/>
</dbReference>
<keyword evidence="1" id="KW-0064">Aspartyl protease</keyword>
<dbReference type="EMBL" id="QGNW01000230">
    <property type="protein sequence ID" value="RVW83277.1"/>
    <property type="molecule type" value="Genomic_DNA"/>
</dbReference>
<dbReference type="InterPro" id="IPR013103">
    <property type="entry name" value="RVT_2"/>
</dbReference>
<dbReference type="InterPro" id="IPR036397">
    <property type="entry name" value="RNaseH_sf"/>
</dbReference>
<accession>A0A438HFQ1</accession>
<protein>
    <submittedName>
        <fullName evidence="3">Retrovirus-related Pol polyprotein from transposon RE1</fullName>
    </submittedName>
</protein>
<dbReference type="Pfam" id="PF07727">
    <property type="entry name" value="RVT_2"/>
    <property type="match status" value="1"/>
</dbReference>
<dbReference type="Pfam" id="PF22936">
    <property type="entry name" value="Pol_BBD"/>
    <property type="match status" value="1"/>
</dbReference>
<gene>
    <name evidence="3" type="primary">RE1_1069</name>
    <name evidence="3" type="ORF">CK203_039603</name>
</gene>
<dbReference type="Gene3D" id="3.30.420.10">
    <property type="entry name" value="Ribonuclease H-like superfamily/Ribonuclease H"/>
    <property type="match status" value="1"/>
</dbReference>
<dbReference type="SUPFAM" id="SSF53098">
    <property type="entry name" value="Ribonuclease H-like"/>
    <property type="match status" value="1"/>
</dbReference>
<evidence type="ECO:0000259" key="2">
    <source>
        <dbReference type="PROSITE" id="PS50994"/>
    </source>
</evidence>
<dbReference type="PANTHER" id="PTHR11439">
    <property type="entry name" value="GAG-POL-RELATED RETROTRANSPOSON"/>
    <property type="match status" value="1"/>
</dbReference>
<name>A0A438HFQ1_VITVI</name>
<evidence type="ECO:0000256" key="1">
    <source>
        <dbReference type="ARBA" id="ARBA00022750"/>
    </source>
</evidence>
<keyword evidence="1" id="KW-0645">Protease</keyword>
<dbReference type="PROSITE" id="PS50994">
    <property type="entry name" value="INTEGRASE"/>
    <property type="match status" value="1"/>
</dbReference>
<dbReference type="GO" id="GO:0015074">
    <property type="term" value="P:DNA integration"/>
    <property type="evidence" value="ECO:0007669"/>
    <property type="project" value="InterPro"/>
</dbReference>
<dbReference type="InterPro" id="IPR001584">
    <property type="entry name" value="Integrase_cat-core"/>
</dbReference>
<dbReference type="SUPFAM" id="SSF56672">
    <property type="entry name" value="DNA/RNA polymerases"/>
    <property type="match status" value="1"/>
</dbReference>
<dbReference type="GO" id="GO:0003676">
    <property type="term" value="F:nucleic acid binding"/>
    <property type="evidence" value="ECO:0007669"/>
    <property type="project" value="InterPro"/>
</dbReference>
<comment type="caution">
    <text evidence="3">The sequence shown here is derived from an EMBL/GenBank/DDBJ whole genome shotgun (WGS) entry which is preliminary data.</text>
</comment>
<dbReference type="InterPro" id="IPR043502">
    <property type="entry name" value="DNA/RNA_pol_sf"/>
</dbReference>
<keyword evidence="1" id="KW-0378">Hydrolase</keyword>
<dbReference type="PANTHER" id="PTHR11439:SF486">
    <property type="entry name" value="RLK (RECEPTOR-LIKE KINASE) PROTEIN, PUTATIVE-RELATED"/>
    <property type="match status" value="1"/>
</dbReference>
<proteinExistence type="predicted"/>
<dbReference type="GO" id="GO:0004190">
    <property type="term" value="F:aspartic-type endopeptidase activity"/>
    <property type="evidence" value="ECO:0007669"/>
    <property type="project" value="UniProtKB-KW"/>
</dbReference>
<reference evidence="3 4" key="1">
    <citation type="journal article" date="2018" name="PLoS Genet.">
        <title>Population sequencing reveals clonal diversity and ancestral inbreeding in the grapevine cultivar Chardonnay.</title>
        <authorList>
            <person name="Roach M.J."/>
            <person name="Johnson D.L."/>
            <person name="Bohlmann J."/>
            <person name="van Vuuren H.J."/>
            <person name="Jones S.J."/>
            <person name="Pretorius I.S."/>
            <person name="Schmidt S.A."/>
            <person name="Borneman A.R."/>
        </authorList>
    </citation>
    <scope>NUCLEOTIDE SEQUENCE [LARGE SCALE GENOMIC DNA]</scope>
    <source>
        <strain evidence="4">cv. Chardonnay</strain>
        <tissue evidence="3">Leaf</tissue>
    </source>
</reference>
<dbReference type="InterPro" id="IPR054722">
    <property type="entry name" value="PolX-like_BBD"/>
</dbReference>
<dbReference type="AlphaFoldDB" id="A0A438HFQ1"/>
<dbReference type="InterPro" id="IPR057670">
    <property type="entry name" value="SH3_retrovirus"/>
</dbReference>
<dbReference type="CDD" id="cd09272">
    <property type="entry name" value="RNase_HI_RT_Ty1"/>
    <property type="match status" value="1"/>
</dbReference>